<reference evidence="4 5" key="1">
    <citation type="journal article" date="2020" name="Fungal Divers.">
        <title>Resolving the Mortierellaceae phylogeny through synthesis of multi-gene phylogenetics and phylogenomics.</title>
        <authorList>
            <person name="Vandepol N."/>
            <person name="Liber J."/>
            <person name="Desiro A."/>
            <person name="Na H."/>
            <person name="Kennedy M."/>
            <person name="Barry K."/>
            <person name="Grigoriev I.V."/>
            <person name="Miller A.N."/>
            <person name="O'Donnell K."/>
            <person name="Stajich J.E."/>
            <person name="Bonito G."/>
        </authorList>
    </citation>
    <scope>NUCLEOTIDE SEQUENCE [LARGE SCALE GENOMIC DNA]</scope>
    <source>
        <strain evidence="4 5">AD045</strain>
    </source>
</reference>
<proteinExistence type="predicted"/>
<keyword evidence="1" id="KW-0479">Metal-binding</keyword>
<evidence type="ECO:0000313" key="4">
    <source>
        <dbReference type="EMBL" id="KAG0284038.1"/>
    </source>
</evidence>
<dbReference type="PANTHER" id="PTHR46502">
    <property type="entry name" value="C2 DOMAIN-CONTAINING"/>
    <property type="match status" value="1"/>
</dbReference>
<sequence length="125" mass="14146">MSHRISVHVIRATDLKREDGLLGKNDPYIVLSIGHLLNKQKFKTKTHKNQAGTVEFNEEFEFKADASDKLKVKVYDDDLVSDDDIGETEIKLDTLFQHGQDKQAFAIGEGSKIRGRVELHLKVIA</sequence>
<dbReference type="Gene3D" id="2.60.40.150">
    <property type="entry name" value="C2 domain"/>
    <property type="match status" value="1"/>
</dbReference>
<keyword evidence="2" id="KW-0106">Calcium</keyword>
<organism evidence="4 5">
    <name type="scientific">Linnemannia gamsii</name>
    <dbReference type="NCBI Taxonomy" id="64522"/>
    <lineage>
        <taxon>Eukaryota</taxon>
        <taxon>Fungi</taxon>
        <taxon>Fungi incertae sedis</taxon>
        <taxon>Mucoromycota</taxon>
        <taxon>Mortierellomycotina</taxon>
        <taxon>Mortierellomycetes</taxon>
        <taxon>Mortierellales</taxon>
        <taxon>Mortierellaceae</taxon>
        <taxon>Linnemannia</taxon>
    </lineage>
</organism>
<evidence type="ECO:0000256" key="1">
    <source>
        <dbReference type="ARBA" id="ARBA00022723"/>
    </source>
</evidence>
<feature type="domain" description="C2" evidence="3">
    <location>
        <begin position="1"/>
        <end position="105"/>
    </location>
</feature>
<dbReference type="Pfam" id="PF00168">
    <property type="entry name" value="C2"/>
    <property type="match status" value="1"/>
</dbReference>
<name>A0ABQ7JSK8_9FUNG</name>
<protein>
    <recommendedName>
        <fullName evidence="3">C2 domain-containing protein</fullName>
    </recommendedName>
</protein>
<evidence type="ECO:0000313" key="5">
    <source>
        <dbReference type="Proteomes" id="UP001194696"/>
    </source>
</evidence>
<evidence type="ECO:0000256" key="2">
    <source>
        <dbReference type="ARBA" id="ARBA00022837"/>
    </source>
</evidence>
<dbReference type="EMBL" id="JAAAIM010000823">
    <property type="protein sequence ID" value="KAG0284038.1"/>
    <property type="molecule type" value="Genomic_DNA"/>
</dbReference>
<dbReference type="InterPro" id="IPR035892">
    <property type="entry name" value="C2_domain_sf"/>
</dbReference>
<dbReference type="SUPFAM" id="SSF49562">
    <property type="entry name" value="C2 domain (Calcium/lipid-binding domain, CaLB)"/>
    <property type="match status" value="1"/>
</dbReference>
<dbReference type="InterPro" id="IPR000008">
    <property type="entry name" value="C2_dom"/>
</dbReference>
<gene>
    <name evidence="4" type="ORF">BGZ96_011603</name>
</gene>
<dbReference type="PROSITE" id="PS50004">
    <property type="entry name" value="C2"/>
    <property type="match status" value="1"/>
</dbReference>
<dbReference type="CDD" id="cd00030">
    <property type="entry name" value="C2"/>
    <property type="match status" value="1"/>
</dbReference>
<dbReference type="Proteomes" id="UP001194696">
    <property type="component" value="Unassembled WGS sequence"/>
</dbReference>
<keyword evidence="5" id="KW-1185">Reference proteome</keyword>
<dbReference type="PANTHER" id="PTHR46502:SF2">
    <property type="entry name" value="16 KDA PHLOEM PROTEIN 2"/>
    <property type="match status" value="1"/>
</dbReference>
<accession>A0ABQ7JSK8</accession>
<comment type="caution">
    <text evidence="4">The sequence shown here is derived from an EMBL/GenBank/DDBJ whole genome shotgun (WGS) entry which is preliminary data.</text>
</comment>
<evidence type="ECO:0000259" key="3">
    <source>
        <dbReference type="PROSITE" id="PS50004"/>
    </source>
</evidence>
<dbReference type="SMART" id="SM00239">
    <property type="entry name" value="C2"/>
    <property type="match status" value="1"/>
</dbReference>